<dbReference type="RefSeq" id="WP_015271387.1">
    <property type="nucleotide sequence ID" value="NZ_CP101700.1"/>
</dbReference>
<evidence type="ECO:0000313" key="2">
    <source>
        <dbReference type="Proteomes" id="UP001058744"/>
    </source>
</evidence>
<dbReference type="Proteomes" id="UP001058744">
    <property type="component" value="Chromosome"/>
</dbReference>
<organism evidence="1 2">
    <name type="scientific">Pseudomonas asiatica</name>
    <dbReference type="NCBI Taxonomy" id="2219225"/>
    <lineage>
        <taxon>Bacteria</taxon>
        <taxon>Pseudomonadati</taxon>
        <taxon>Pseudomonadota</taxon>
        <taxon>Gammaproteobacteria</taxon>
        <taxon>Pseudomonadales</taxon>
        <taxon>Pseudomonadaceae</taxon>
        <taxon>Pseudomonas</taxon>
    </lineage>
</organism>
<dbReference type="Pfam" id="PF09669">
    <property type="entry name" value="Phage_pRha"/>
    <property type="match status" value="1"/>
</dbReference>
<proteinExistence type="predicted"/>
<sequence>MNLITATALTMSSRDIADLVGSRHDKVKQSIERLVERRVIVQPPMGDEQTADSLGRPRTESVYHVNKRDSFVVVAQLSPEFTAALVDRWQELEAKLAGRPIVPQSLPEALRLAADLAEEKAVLALENQQQAKKIEALENLFMPGETVPQFAKRLNGVNSQLVLAFLAELKWIYDAETNPDHSPKYRVYAMARDKHLLTEKPYKVSGEGMAGFIRYAPVMLEKGAQRLHDLYMEGRLPMKKTWDGKFFYTKFNPENSL</sequence>
<protein>
    <submittedName>
        <fullName evidence="1">Rha family transcriptional regulator</fullName>
    </submittedName>
</protein>
<gene>
    <name evidence="1" type="ORF">NOV18_20170</name>
</gene>
<reference evidence="1" key="1">
    <citation type="submission" date="2022-07" db="EMBL/GenBank/DDBJ databases">
        <title>Complete genome of MD9.</title>
        <authorList>
            <person name="Cao G."/>
        </authorList>
    </citation>
    <scope>NUCLEOTIDE SEQUENCE</scope>
    <source>
        <strain evidence="1">MD9</strain>
    </source>
</reference>
<dbReference type="EMBL" id="CP101700">
    <property type="protein sequence ID" value="UUC17564.1"/>
    <property type="molecule type" value="Genomic_DNA"/>
</dbReference>
<dbReference type="InterPro" id="IPR014054">
    <property type="entry name" value="Phage_regulatory_Rha"/>
</dbReference>
<evidence type="ECO:0000313" key="1">
    <source>
        <dbReference type="EMBL" id="UUC17564.1"/>
    </source>
</evidence>
<name>A0AAJ5IHW7_9PSED</name>
<accession>A0AAJ5IHW7</accession>
<dbReference type="AlphaFoldDB" id="A0AAJ5IHW7"/>